<dbReference type="InterPro" id="IPR002328">
    <property type="entry name" value="ADH_Zn_CS"/>
</dbReference>
<dbReference type="SMART" id="SM00829">
    <property type="entry name" value="PKS_ER"/>
    <property type="match status" value="1"/>
</dbReference>
<keyword evidence="5" id="KW-0560">Oxidoreductase</keyword>
<dbReference type="Pfam" id="PF08240">
    <property type="entry name" value="ADH_N"/>
    <property type="match status" value="1"/>
</dbReference>
<keyword evidence="4 8" id="KW-0862">Zinc</keyword>
<gene>
    <name evidence="10" type="ORF">BCM02_101807</name>
</gene>
<comment type="similarity">
    <text evidence="8">Belongs to the zinc-containing alcohol dehydrogenase family.</text>
</comment>
<dbReference type="GO" id="GO:0008743">
    <property type="term" value="F:L-threonine 3-dehydrogenase activity"/>
    <property type="evidence" value="ECO:0007669"/>
    <property type="project" value="UniProtKB-UniRule"/>
</dbReference>
<dbReference type="AlphaFoldDB" id="A0A5S5CIR1"/>
<evidence type="ECO:0000256" key="1">
    <source>
        <dbReference type="ARBA" id="ARBA00001947"/>
    </source>
</evidence>
<dbReference type="PANTHER" id="PTHR43401:SF2">
    <property type="entry name" value="L-THREONINE 3-DEHYDROGENASE"/>
    <property type="match status" value="1"/>
</dbReference>
<dbReference type="PANTHER" id="PTHR43401">
    <property type="entry name" value="L-THREONINE 3-DEHYDROGENASE"/>
    <property type="match status" value="1"/>
</dbReference>
<keyword evidence="2" id="KW-0963">Cytoplasm</keyword>
<evidence type="ECO:0000313" key="11">
    <source>
        <dbReference type="Proteomes" id="UP000323257"/>
    </source>
</evidence>
<dbReference type="InterPro" id="IPR036291">
    <property type="entry name" value="NAD(P)-bd_dom_sf"/>
</dbReference>
<dbReference type="Proteomes" id="UP000323257">
    <property type="component" value="Unassembled WGS sequence"/>
</dbReference>
<keyword evidence="11" id="KW-1185">Reference proteome</keyword>
<dbReference type="InterPro" id="IPR004627">
    <property type="entry name" value="L-Threonine_3-DHase"/>
</dbReference>
<comment type="caution">
    <text evidence="10">The sequence shown here is derived from an EMBL/GenBank/DDBJ whole genome shotgun (WGS) entry which is preliminary data.</text>
</comment>
<reference evidence="10 11" key="1">
    <citation type="submission" date="2019-07" db="EMBL/GenBank/DDBJ databases">
        <title>Genomic Encyclopedia of Type Strains, Phase III (KMG-III): the genomes of soil and plant-associated and newly described type strains.</title>
        <authorList>
            <person name="Whitman W."/>
        </authorList>
    </citation>
    <scope>NUCLEOTIDE SEQUENCE [LARGE SCALE GENOMIC DNA]</scope>
    <source>
        <strain evidence="10 11">BL24</strain>
    </source>
</reference>
<dbReference type="EMBL" id="VNHS01000001">
    <property type="protein sequence ID" value="TYP79686.1"/>
    <property type="molecule type" value="Genomic_DNA"/>
</dbReference>
<dbReference type="InterPro" id="IPR050129">
    <property type="entry name" value="Zn_alcohol_dh"/>
</dbReference>
<evidence type="ECO:0000256" key="5">
    <source>
        <dbReference type="ARBA" id="ARBA00023002"/>
    </source>
</evidence>
<accession>A0A5S5CIR1</accession>
<dbReference type="InterPro" id="IPR011032">
    <property type="entry name" value="GroES-like_sf"/>
</dbReference>
<dbReference type="EC" id="1.1.1.103" evidence="7"/>
<dbReference type="InterPro" id="IPR020843">
    <property type="entry name" value="ER"/>
</dbReference>
<dbReference type="InterPro" id="IPR013154">
    <property type="entry name" value="ADH-like_N"/>
</dbReference>
<evidence type="ECO:0000256" key="2">
    <source>
        <dbReference type="ARBA" id="ARBA00022490"/>
    </source>
</evidence>
<evidence type="ECO:0000256" key="7">
    <source>
        <dbReference type="NCBIfam" id="TIGR00692"/>
    </source>
</evidence>
<dbReference type="NCBIfam" id="NF003808">
    <property type="entry name" value="PRK05396.1"/>
    <property type="match status" value="1"/>
</dbReference>
<evidence type="ECO:0000256" key="3">
    <source>
        <dbReference type="ARBA" id="ARBA00022723"/>
    </source>
</evidence>
<feature type="domain" description="Enoyl reductase (ER)" evidence="9">
    <location>
        <begin position="7"/>
        <end position="344"/>
    </location>
</feature>
<dbReference type="GO" id="GO:0006567">
    <property type="term" value="P:L-threonine catabolic process"/>
    <property type="evidence" value="ECO:0007669"/>
    <property type="project" value="UniProtKB-UniRule"/>
</dbReference>
<dbReference type="SUPFAM" id="SSF51735">
    <property type="entry name" value="NAD(P)-binding Rossmann-fold domains"/>
    <property type="match status" value="1"/>
</dbReference>
<dbReference type="InterPro" id="IPR013149">
    <property type="entry name" value="ADH-like_C"/>
</dbReference>
<organism evidence="10 11">
    <name type="scientific">Paenibacillus methanolicus</name>
    <dbReference type="NCBI Taxonomy" id="582686"/>
    <lineage>
        <taxon>Bacteria</taxon>
        <taxon>Bacillati</taxon>
        <taxon>Bacillota</taxon>
        <taxon>Bacilli</taxon>
        <taxon>Bacillales</taxon>
        <taxon>Paenibacillaceae</taxon>
        <taxon>Paenibacillus</taxon>
    </lineage>
</organism>
<evidence type="ECO:0000256" key="8">
    <source>
        <dbReference type="RuleBase" id="RU361277"/>
    </source>
</evidence>
<sequence length="369" mass="39635">MGATMIGLVKDKRAPGAVLMNVPVPECGIDEVLVRVKASSICGTDVHIYQWDAWAEKNVVTPNVFGHEFAGIVEEVGSRVTHVKRGDYISAEGHMVCGVCKACRTGNAHVCQHTRSFGITAPGCFADYAVVKATNVIHNEPDLPYELACLQDPLGNAVQTVLAGDIVGKSVLVVGTGPIGLMAVAVAKASGAGIVMAADINPYRLQLAERMGADYLINTRTVSMTEAVAEYTKGEGAEIILEMSGHPGAIQSAFESAAPAARVSLLGIPTQSVSLDLSKHIIFKGLRIEGITGRRMYQTWYQLKGLLNQRRIDLTPIITHRMALHDYEYGFDLMASGQCAKIIFNHDKKPVSVSLQGEETNHGQLEPVV</sequence>
<evidence type="ECO:0000256" key="4">
    <source>
        <dbReference type="ARBA" id="ARBA00022833"/>
    </source>
</evidence>
<proteinExistence type="inferred from homology"/>
<dbReference type="SUPFAM" id="SSF50129">
    <property type="entry name" value="GroES-like"/>
    <property type="match status" value="1"/>
</dbReference>
<dbReference type="PROSITE" id="PS00059">
    <property type="entry name" value="ADH_ZINC"/>
    <property type="match status" value="1"/>
</dbReference>
<comment type="cofactor">
    <cofactor evidence="1 8">
        <name>Zn(2+)</name>
        <dbReference type="ChEBI" id="CHEBI:29105"/>
    </cofactor>
</comment>
<evidence type="ECO:0000259" key="9">
    <source>
        <dbReference type="SMART" id="SM00829"/>
    </source>
</evidence>
<protein>
    <recommendedName>
        <fullName evidence="7">L-threonine 3-dehydrogenase</fullName>
        <ecNumber evidence="7">1.1.1.103</ecNumber>
    </recommendedName>
</protein>
<dbReference type="GO" id="GO:0008270">
    <property type="term" value="F:zinc ion binding"/>
    <property type="evidence" value="ECO:0007669"/>
    <property type="project" value="InterPro"/>
</dbReference>
<evidence type="ECO:0000256" key="6">
    <source>
        <dbReference type="ARBA" id="ARBA00023027"/>
    </source>
</evidence>
<dbReference type="Gene3D" id="3.90.180.10">
    <property type="entry name" value="Medium-chain alcohol dehydrogenases, catalytic domain"/>
    <property type="match status" value="1"/>
</dbReference>
<dbReference type="RefSeq" id="WP_148927722.1">
    <property type="nucleotide sequence ID" value="NZ_VNHS01000001.1"/>
</dbReference>
<dbReference type="Gene3D" id="3.40.50.720">
    <property type="entry name" value="NAD(P)-binding Rossmann-like Domain"/>
    <property type="match status" value="1"/>
</dbReference>
<dbReference type="NCBIfam" id="TIGR00692">
    <property type="entry name" value="tdh"/>
    <property type="match status" value="1"/>
</dbReference>
<name>A0A5S5CIR1_9BACL</name>
<dbReference type="OrthoDB" id="9777057at2"/>
<keyword evidence="3 8" id="KW-0479">Metal-binding</keyword>
<dbReference type="Pfam" id="PF00107">
    <property type="entry name" value="ADH_zinc_N"/>
    <property type="match status" value="1"/>
</dbReference>
<evidence type="ECO:0000313" key="10">
    <source>
        <dbReference type="EMBL" id="TYP79686.1"/>
    </source>
</evidence>
<keyword evidence="6" id="KW-0520">NAD</keyword>